<dbReference type="Proteomes" id="UP001214441">
    <property type="component" value="Unassembled WGS sequence"/>
</dbReference>
<feature type="signal peptide" evidence="2">
    <location>
        <begin position="1"/>
        <end position="34"/>
    </location>
</feature>
<dbReference type="SUPFAM" id="SSF56219">
    <property type="entry name" value="DNase I-like"/>
    <property type="match status" value="1"/>
</dbReference>
<name>A0ABT6ZVK7_9ACTN</name>
<feature type="region of interest" description="Disordered" evidence="1">
    <location>
        <begin position="35"/>
        <end position="76"/>
    </location>
</feature>
<dbReference type="EMBL" id="JANCPR020000012">
    <property type="protein sequence ID" value="MDJ1133090.1"/>
    <property type="molecule type" value="Genomic_DNA"/>
</dbReference>
<evidence type="ECO:0000259" key="3">
    <source>
        <dbReference type="Pfam" id="PF03372"/>
    </source>
</evidence>
<evidence type="ECO:0000313" key="5">
    <source>
        <dbReference type="Proteomes" id="UP001214441"/>
    </source>
</evidence>
<evidence type="ECO:0000256" key="1">
    <source>
        <dbReference type="SAM" id="MobiDB-lite"/>
    </source>
</evidence>
<dbReference type="GO" id="GO:0004519">
    <property type="term" value="F:endonuclease activity"/>
    <property type="evidence" value="ECO:0007669"/>
    <property type="project" value="UniProtKB-KW"/>
</dbReference>
<evidence type="ECO:0000313" key="4">
    <source>
        <dbReference type="EMBL" id="MDJ1133090.1"/>
    </source>
</evidence>
<reference evidence="4 5" key="1">
    <citation type="submission" date="2023-05" db="EMBL/GenBank/DDBJ databases">
        <title>Streptantibioticus silvisoli sp. nov., acidotolerant actinomycetes 1 from pine litter.</title>
        <authorList>
            <person name="Swiecimska M."/>
            <person name="Golinska P."/>
            <person name="Sangal V."/>
            <person name="Wachnowicz B."/>
            <person name="Goodfellow M."/>
        </authorList>
    </citation>
    <scope>NUCLEOTIDE SEQUENCE [LARGE SCALE GENOMIC DNA]</scope>
    <source>
        <strain evidence="4 5">DSM 42109</strain>
    </source>
</reference>
<keyword evidence="4" id="KW-0540">Nuclease</keyword>
<keyword evidence="5" id="KW-1185">Reference proteome</keyword>
<feature type="chain" id="PRO_5045526576" evidence="2">
    <location>
        <begin position="35"/>
        <end position="401"/>
    </location>
</feature>
<comment type="caution">
    <text evidence="4">The sequence shown here is derived from an EMBL/GenBank/DDBJ whole genome shotgun (WGS) entry which is preliminary data.</text>
</comment>
<accession>A0ABT6ZVK7</accession>
<dbReference type="Pfam" id="PF03372">
    <property type="entry name" value="Exo_endo_phos"/>
    <property type="match status" value="1"/>
</dbReference>
<dbReference type="InterPro" id="IPR005135">
    <property type="entry name" value="Endo/exonuclease/phosphatase"/>
</dbReference>
<dbReference type="RefSeq" id="WP_274044647.1">
    <property type="nucleotide sequence ID" value="NZ_JANCPR020000012.1"/>
</dbReference>
<sequence length="401" mass="43642">MRKPDRKTGTSRARCTVVGCALALLGTALLPAHATAGPAGPSPAARPGTQPPAAAPAAAPAPTAMRGAEGARDAEKVRGAEDVRVLSWNIRHGGKDKKLGGARNLPLLLDQLVSLAPDVFFAIETYGAGDAIRRALTERAGKGTYRAVQVTPGKHGPSRDNLWIFTRYRVVKRFPVQRKDDDEHEHDDDRVSVSGFNTGGARVRLPGGQHLNLFDTWLSFSHPWIGHMINANARAAKKGASLPHSREDITEAEQERQVPQLREILDRRVPAMLDGDTSPTLLAGDLNTVPASDWSGAWARCPRKYGLSYDLRTTRMIEEAGFRDTYREAHPDVCAEPGSTWSPLARNRSATPARIDFVFARGRQLAVNRSFTVGERLASHPPGRFYSDHAAVVTDLKVARV</sequence>
<evidence type="ECO:0000256" key="2">
    <source>
        <dbReference type="SAM" id="SignalP"/>
    </source>
</evidence>
<keyword evidence="4" id="KW-0255">Endonuclease</keyword>
<dbReference type="Gene3D" id="3.60.10.10">
    <property type="entry name" value="Endonuclease/exonuclease/phosphatase"/>
    <property type="match status" value="1"/>
</dbReference>
<feature type="domain" description="Endonuclease/exonuclease/phosphatase" evidence="3">
    <location>
        <begin position="86"/>
        <end position="389"/>
    </location>
</feature>
<dbReference type="InterPro" id="IPR036691">
    <property type="entry name" value="Endo/exonu/phosph_ase_sf"/>
</dbReference>
<feature type="compositionally biased region" description="Low complexity" evidence="1">
    <location>
        <begin position="35"/>
        <end position="48"/>
    </location>
</feature>
<keyword evidence="2" id="KW-0732">Signal</keyword>
<keyword evidence="4" id="KW-0378">Hydrolase</keyword>
<gene>
    <name evidence="4" type="ORF">NMN56_014180</name>
</gene>
<dbReference type="PANTHER" id="PTHR41349:SF1">
    <property type="entry name" value="PROTEIN CBG08683"/>
    <property type="match status" value="1"/>
</dbReference>
<organism evidence="4 5">
    <name type="scientific">Streptomyces iconiensis</name>
    <dbReference type="NCBI Taxonomy" id="1384038"/>
    <lineage>
        <taxon>Bacteria</taxon>
        <taxon>Bacillati</taxon>
        <taxon>Actinomycetota</taxon>
        <taxon>Actinomycetes</taxon>
        <taxon>Kitasatosporales</taxon>
        <taxon>Streptomycetaceae</taxon>
        <taxon>Streptomyces</taxon>
    </lineage>
</organism>
<proteinExistence type="predicted"/>
<protein>
    <submittedName>
        <fullName evidence="4">Endonuclease/exonuclease/phosphatase family protein</fullName>
    </submittedName>
</protein>
<dbReference type="PANTHER" id="PTHR41349">
    <property type="match status" value="1"/>
</dbReference>
<feature type="compositionally biased region" description="Low complexity" evidence="1">
    <location>
        <begin position="55"/>
        <end position="68"/>
    </location>
</feature>